<protein>
    <submittedName>
        <fullName evidence="1">Uncharacterized protein</fullName>
    </submittedName>
</protein>
<dbReference type="Proteomes" id="UP000246316">
    <property type="component" value="Segment"/>
</dbReference>
<dbReference type="RefSeq" id="YP_010095188.1">
    <property type="nucleotide sequence ID" value="NC_055743.1"/>
</dbReference>
<keyword evidence="2" id="KW-1185">Reference proteome</keyword>
<sequence>MEIKLIPDPEIDPSFGTYTYSFPTRYNKTTEVWVTRSGLCAGIESGENCILLEKEELFKLQELINQAVKLLEDA</sequence>
<reference evidence="1" key="1">
    <citation type="submission" date="2018-03" db="EMBL/GenBank/DDBJ databases">
        <title>Phage therapy in agriculture - a green tech approach to combat plant pathogenic bacteria.</title>
        <authorList>
            <person name="Carstens A.B."/>
            <person name="Djurhuus A.M."/>
            <person name="Hansen L.H."/>
        </authorList>
    </citation>
    <scope>NUCLEOTIDE SEQUENCE [LARGE SCALE GENOMIC DNA]</scope>
</reference>
<evidence type="ECO:0000313" key="2">
    <source>
        <dbReference type="Proteomes" id="UP000246316"/>
    </source>
</evidence>
<accession>A0A2S1GLY8</accession>
<proteinExistence type="predicted"/>
<dbReference type="EMBL" id="MH059636">
    <property type="protein sequence ID" value="AWD90389.1"/>
    <property type="molecule type" value="Genomic_DNA"/>
</dbReference>
<dbReference type="GeneID" id="65112822"/>
<evidence type="ECO:0000313" key="1">
    <source>
        <dbReference type="EMBL" id="AWD90389.1"/>
    </source>
</evidence>
<dbReference type="KEGG" id="vg:65112822"/>
<organism evidence="1 2">
    <name type="scientific">Erwinia phage Cronus</name>
    <dbReference type="NCBI Taxonomy" id="2163633"/>
    <lineage>
        <taxon>Viruses</taxon>
        <taxon>Duplodnaviria</taxon>
        <taxon>Heunggongvirae</taxon>
        <taxon>Uroviricota</taxon>
        <taxon>Caudoviricetes</taxon>
        <taxon>Pantevenvirales</taxon>
        <taxon>Straboviridae</taxon>
        <taxon>Tevenvirinae</taxon>
        <taxon>Risoevirus</taxon>
        <taxon>Risoevirus cronus</taxon>
        <taxon>Roskildevirus cronus</taxon>
    </lineage>
</organism>
<name>A0A2S1GLY8_9CAUD</name>